<reference evidence="2" key="1">
    <citation type="submission" date="2020-02" db="EMBL/GenBank/DDBJ databases">
        <authorList>
            <person name="Meier V. D."/>
        </authorList>
    </citation>
    <scope>NUCLEOTIDE SEQUENCE</scope>
    <source>
        <strain evidence="2">AVDCRST_MAG12</strain>
    </source>
</reference>
<feature type="compositionally biased region" description="Basic residues" evidence="1">
    <location>
        <begin position="183"/>
        <end position="194"/>
    </location>
</feature>
<evidence type="ECO:0000256" key="1">
    <source>
        <dbReference type="SAM" id="MobiDB-lite"/>
    </source>
</evidence>
<keyword evidence="2" id="KW-0346">Stress response</keyword>
<dbReference type="EMBL" id="CADCVK010000326">
    <property type="protein sequence ID" value="CAA9491964.1"/>
    <property type="molecule type" value="Genomic_DNA"/>
</dbReference>
<evidence type="ECO:0000313" key="2">
    <source>
        <dbReference type="EMBL" id="CAA9491964.1"/>
    </source>
</evidence>
<accession>A0A6J4S7Q8</accession>
<feature type="compositionally biased region" description="Low complexity" evidence="1">
    <location>
        <begin position="130"/>
        <end position="145"/>
    </location>
</feature>
<feature type="non-terminal residue" evidence="2">
    <location>
        <position position="1"/>
    </location>
</feature>
<sequence>GEDPALQRRGATPAAGGRGRPGRHRQGDPRAQGPQRRARAHGGRPGHHERRRVHRAGDRALQPLPEHGGADRQRGGDEDERPHGRRDHDGHRARAGARPRGHAGDHRRREPDGPAPRDRAGDGARGGGPARPRAARAGAQRPAPGGHDRRQGRRGDRRGHRGGARARRRGGRHLDRGVPAVRAQRRVRRGHALRQRLPVAVHGHGHDADGDRVRGPVHP</sequence>
<feature type="compositionally biased region" description="Basic and acidic residues" evidence="1">
    <location>
        <begin position="102"/>
        <end position="122"/>
    </location>
</feature>
<gene>
    <name evidence="2" type="ORF">AVDCRST_MAG12-2145</name>
</gene>
<feature type="compositionally biased region" description="Basic and acidic residues" evidence="1">
    <location>
        <begin position="204"/>
        <end position="219"/>
    </location>
</feature>
<organism evidence="2">
    <name type="scientific">uncultured Rubrobacteraceae bacterium</name>
    <dbReference type="NCBI Taxonomy" id="349277"/>
    <lineage>
        <taxon>Bacteria</taxon>
        <taxon>Bacillati</taxon>
        <taxon>Actinomycetota</taxon>
        <taxon>Rubrobacteria</taxon>
        <taxon>Rubrobacterales</taxon>
        <taxon>Rubrobacteraceae</taxon>
        <taxon>environmental samples</taxon>
    </lineage>
</organism>
<feature type="compositionally biased region" description="Basic and acidic residues" evidence="1">
    <location>
        <begin position="68"/>
        <end position="92"/>
    </location>
</feature>
<name>A0A6J4S7Q8_9ACTN</name>
<dbReference type="AlphaFoldDB" id="A0A6J4S7Q8"/>
<feature type="region of interest" description="Disordered" evidence="1">
    <location>
        <begin position="1"/>
        <end position="219"/>
    </location>
</feature>
<feature type="compositionally biased region" description="Basic residues" evidence="1">
    <location>
        <begin position="36"/>
        <end position="54"/>
    </location>
</feature>
<protein>
    <submittedName>
        <fullName evidence="2">Heat shock protein 60 family chaperone GroEL</fullName>
    </submittedName>
</protein>
<feature type="non-terminal residue" evidence="2">
    <location>
        <position position="219"/>
    </location>
</feature>
<feature type="compositionally biased region" description="Basic residues" evidence="1">
    <location>
        <begin position="150"/>
        <end position="171"/>
    </location>
</feature>
<proteinExistence type="predicted"/>